<evidence type="ECO:0000313" key="1">
    <source>
        <dbReference type="EMBL" id="KAI4858602.1"/>
    </source>
</evidence>
<accession>A0ACB9YHF9</accession>
<name>A0ACB9YHF9_9PEZI</name>
<dbReference type="Proteomes" id="UP001497700">
    <property type="component" value="Unassembled WGS sequence"/>
</dbReference>
<comment type="caution">
    <text evidence="1">The sequence shown here is derived from an EMBL/GenBank/DDBJ whole genome shotgun (WGS) entry which is preliminary data.</text>
</comment>
<keyword evidence="2" id="KW-1185">Reference proteome</keyword>
<gene>
    <name evidence="1" type="ORF">F4820DRAFT_442136</name>
</gene>
<sequence>MSALPYQIGRSKIYNGAAAPPLAFQDNHTNKAISAAYRRSIAMAPTITVIRTAEALHNINATSNFLTRDQLEKLNFGYDLPDPYLTSAGLMQCADASVRLGEELAKEPDPVLNFVVTAPSKRAIQTALLCVAPSIERLGSITIHRALRPPNPTHGCNQIASRDDLDKEFGNLINSHFVDEEEPGVAGPDAMLPENVEERARGFRAWLQDICKRASAELPDSSIYVVADVEFIVYLTGDFVSGYMWDRCSSRSYQFVDSNLEDRDARLWETDESFRKRNGKMRAPPADQAFSKSLIDSSLRRQHTASKAEIKTVLLS</sequence>
<organism evidence="1 2">
    <name type="scientific">Hypoxylon rubiginosum</name>
    <dbReference type="NCBI Taxonomy" id="110542"/>
    <lineage>
        <taxon>Eukaryota</taxon>
        <taxon>Fungi</taxon>
        <taxon>Dikarya</taxon>
        <taxon>Ascomycota</taxon>
        <taxon>Pezizomycotina</taxon>
        <taxon>Sordariomycetes</taxon>
        <taxon>Xylariomycetidae</taxon>
        <taxon>Xylariales</taxon>
        <taxon>Hypoxylaceae</taxon>
        <taxon>Hypoxylon</taxon>
    </lineage>
</organism>
<reference evidence="1 2" key="1">
    <citation type="journal article" date="2022" name="New Phytol.">
        <title>Ecological generalism drives hyperdiversity of secondary metabolite gene clusters in xylarialean endophytes.</title>
        <authorList>
            <person name="Franco M.E.E."/>
            <person name="Wisecaver J.H."/>
            <person name="Arnold A.E."/>
            <person name="Ju Y.M."/>
            <person name="Slot J.C."/>
            <person name="Ahrendt S."/>
            <person name="Moore L.P."/>
            <person name="Eastman K.E."/>
            <person name="Scott K."/>
            <person name="Konkel Z."/>
            <person name="Mondo S.J."/>
            <person name="Kuo A."/>
            <person name="Hayes R.D."/>
            <person name="Haridas S."/>
            <person name="Andreopoulos B."/>
            <person name="Riley R."/>
            <person name="LaButti K."/>
            <person name="Pangilinan J."/>
            <person name="Lipzen A."/>
            <person name="Amirebrahimi M."/>
            <person name="Yan J."/>
            <person name="Adam C."/>
            <person name="Keymanesh K."/>
            <person name="Ng V."/>
            <person name="Louie K."/>
            <person name="Northen T."/>
            <person name="Drula E."/>
            <person name="Henrissat B."/>
            <person name="Hsieh H.M."/>
            <person name="Youens-Clark K."/>
            <person name="Lutzoni F."/>
            <person name="Miadlikowska J."/>
            <person name="Eastwood D.C."/>
            <person name="Hamelin R.C."/>
            <person name="Grigoriev I.V."/>
            <person name="U'Ren J.M."/>
        </authorList>
    </citation>
    <scope>NUCLEOTIDE SEQUENCE [LARGE SCALE GENOMIC DNA]</scope>
    <source>
        <strain evidence="1 2">CBS 119005</strain>
    </source>
</reference>
<evidence type="ECO:0000313" key="2">
    <source>
        <dbReference type="Proteomes" id="UP001497700"/>
    </source>
</evidence>
<proteinExistence type="predicted"/>
<protein>
    <submittedName>
        <fullName evidence="1">Uncharacterized protein</fullName>
    </submittedName>
</protein>
<dbReference type="EMBL" id="MU393715">
    <property type="protein sequence ID" value="KAI4858602.1"/>
    <property type="molecule type" value="Genomic_DNA"/>
</dbReference>